<gene>
    <name evidence="1" type="ORF">FM038_010900</name>
</gene>
<evidence type="ECO:0000313" key="2">
    <source>
        <dbReference type="Proteomes" id="UP000316416"/>
    </source>
</evidence>
<proteinExistence type="predicted"/>
<dbReference type="Pfam" id="PF11306">
    <property type="entry name" value="DUF3108"/>
    <property type="match status" value="1"/>
</dbReference>
<evidence type="ECO:0000313" key="1">
    <source>
        <dbReference type="EMBL" id="QPG57906.2"/>
    </source>
</evidence>
<name>A0ABX6V7S5_9GAMM</name>
<dbReference type="Proteomes" id="UP000316416">
    <property type="component" value="Chromosome"/>
</dbReference>
<organism evidence="1 2">
    <name type="scientific">Shewanella eurypsychrophilus</name>
    <dbReference type="NCBI Taxonomy" id="2593656"/>
    <lineage>
        <taxon>Bacteria</taxon>
        <taxon>Pseudomonadati</taxon>
        <taxon>Pseudomonadota</taxon>
        <taxon>Gammaproteobacteria</taxon>
        <taxon>Alteromonadales</taxon>
        <taxon>Shewanellaceae</taxon>
        <taxon>Shewanella</taxon>
    </lineage>
</organism>
<dbReference type="InterPro" id="IPR021457">
    <property type="entry name" value="DUF3108"/>
</dbReference>
<accession>A0ABX6V7S5</accession>
<keyword evidence="2" id="KW-1185">Reference proteome</keyword>
<dbReference type="EMBL" id="CP045503">
    <property type="protein sequence ID" value="QPG57906.2"/>
    <property type="molecule type" value="Genomic_DNA"/>
</dbReference>
<protein>
    <submittedName>
        <fullName evidence="1">DUF3108 domain-containing protein</fullName>
    </submittedName>
</protein>
<reference evidence="1" key="1">
    <citation type="submission" date="2021-07" db="EMBL/GenBank/DDBJ databases">
        <title>Shewanella sp. YLB-07 whole genome sequence.</title>
        <authorList>
            <person name="Yu L."/>
        </authorList>
    </citation>
    <scope>NUCLEOTIDE SEQUENCE</scope>
    <source>
        <strain evidence="1">YLB-08</strain>
    </source>
</reference>
<sequence length="293" mass="33917">MLNREKFNSLHININIHALYSLRCDSTSCQLHPVKEISLSIGKRLLLVSNLFLISLSVAASPTPLTPHTAEYQVNYGSIELGKARYQLPQAEGNLYHYRFDSAVSLLVLSDRRNVRSDFTLENNQLSPMRYTHNRKGTGPSFQEQAAFAREQEVVHSRYKDERSKLDYIDTLYDPLMVQLQFRLDLAHGKKELHYAMVKEGEVDEYDFKIIGKERMNIESGSYETIKIEVVRDSKKRQTFFWMAPDLAYLPVRLTHFEKGSKQLDIKLLNYHFTPEPQTVKAESENIKTSVQP</sequence>